<sequence>MQIIKSFIKLMVFVCPFTAAAQSTYLNQGSREAHFIDRMEIKQQYNTDLNFSTLRPFNRKYIVKEATFLDSARMGYSDSMGVDKFKEWTDLDLTPVDEYNLQSLLMNNSEWVTTPKENFLSKKPLFNTFYKTKANFLEVNNKDVFIAINPILQIHQAVEPGYDEGIFLNSRGVSVRGLIGKKIGFSTFLTDNQERGPRFFQQQVNQYNAVPGVGFYKEFKKTGVDYFDARGYFTFNVAKFIDVQFGHDKNFIGNGYRSLFLSDWGNSYLFAKLNTKVWKFNYQNIFMELTPQFRKNRSNDTLIDRKYAAIHHLSMNVTKWLNIGLFEGIVFGRKNRFDFQYLNPVIFYRHVEGSVGSPDNALAGIDFKANVAHRLQFYGQFLLDEFILGEVKNNPTSWVNKFGIQAGVKYVDAFGVKNLDVQGEVNRVRPFTYSHNDSISNYTHYNQPLAHPLGANFTEVIGIARYQPIPRLTIDARAIYYQQGLDSAGINFGSNIFELNTTRIKDNGFKVGSGAKATCFNGTMLISYELKTNLFLDASLQHRTYSIANLPGQSNTTLFTAGIRLNMFKRQYDF</sequence>
<comment type="caution">
    <text evidence="2">The sequence shown here is derived from an EMBL/GenBank/DDBJ whole genome shotgun (WGS) entry which is preliminary data.</text>
</comment>
<dbReference type="InterPro" id="IPR026950">
    <property type="entry name" value="Caps_assemb_Wzi"/>
</dbReference>
<accession>A0ABV8QSW2</accession>
<feature type="chain" id="PRO_5045731044" evidence="1">
    <location>
        <begin position="22"/>
        <end position="574"/>
    </location>
</feature>
<feature type="signal peptide" evidence="1">
    <location>
        <begin position="1"/>
        <end position="21"/>
    </location>
</feature>
<keyword evidence="3" id="KW-1185">Reference proteome</keyword>
<dbReference type="EMBL" id="JBHSCZ010000002">
    <property type="protein sequence ID" value="MFC4263376.1"/>
    <property type="molecule type" value="Genomic_DNA"/>
</dbReference>
<protein>
    <submittedName>
        <fullName evidence="2">Capsule assembly Wzi family protein</fullName>
    </submittedName>
</protein>
<gene>
    <name evidence="2" type="ORF">ACFOWM_10830</name>
</gene>
<keyword evidence="1" id="KW-0732">Signal</keyword>
<reference evidence="3" key="1">
    <citation type="journal article" date="2019" name="Int. J. Syst. Evol. Microbiol.">
        <title>The Global Catalogue of Microorganisms (GCM) 10K type strain sequencing project: providing services to taxonomists for standard genome sequencing and annotation.</title>
        <authorList>
            <consortium name="The Broad Institute Genomics Platform"/>
            <consortium name="The Broad Institute Genome Sequencing Center for Infectious Disease"/>
            <person name="Wu L."/>
            <person name="Ma J."/>
        </authorList>
    </citation>
    <scope>NUCLEOTIDE SEQUENCE [LARGE SCALE GENOMIC DNA]</scope>
    <source>
        <strain evidence="3">CECT 8289</strain>
    </source>
</reference>
<dbReference type="Proteomes" id="UP001595907">
    <property type="component" value="Unassembled WGS sequence"/>
</dbReference>
<evidence type="ECO:0000313" key="3">
    <source>
        <dbReference type="Proteomes" id="UP001595907"/>
    </source>
</evidence>
<dbReference type="InterPro" id="IPR038636">
    <property type="entry name" value="Wzi_sf"/>
</dbReference>
<proteinExistence type="predicted"/>
<dbReference type="Pfam" id="PF14052">
    <property type="entry name" value="Caps_assemb_Wzi"/>
    <property type="match status" value="1"/>
</dbReference>
<dbReference type="RefSeq" id="WP_379709846.1">
    <property type="nucleotide sequence ID" value="NZ_JBHSCZ010000002.1"/>
</dbReference>
<evidence type="ECO:0000313" key="2">
    <source>
        <dbReference type="EMBL" id="MFC4263376.1"/>
    </source>
</evidence>
<evidence type="ECO:0000256" key="1">
    <source>
        <dbReference type="SAM" id="SignalP"/>
    </source>
</evidence>
<name>A0ABV8QSW2_9BACT</name>
<dbReference type="Gene3D" id="2.40.160.130">
    <property type="entry name" value="Capsule assembly protein Wzi"/>
    <property type="match status" value="1"/>
</dbReference>
<organism evidence="2 3">
    <name type="scientific">Ferruginibacter yonginensis</name>
    <dbReference type="NCBI Taxonomy" id="1310416"/>
    <lineage>
        <taxon>Bacteria</taxon>
        <taxon>Pseudomonadati</taxon>
        <taxon>Bacteroidota</taxon>
        <taxon>Chitinophagia</taxon>
        <taxon>Chitinophagales</taxon>
        <taxon>Chitinophagaceae</taxon>
        <taxon>Ferruginibacter</taxon>
    </lineage>
</organism>